<feature type="region of interest" description="Disordered" evidence="1">
    <location>
        <begin position="176"/>
        <end position="232"/>
    </location>
</feature>
<evidence type="ECO:0000313" key="4">
    <source>
        <dbReference type="Proteomes" id="UP000586976"/>
    </source>
</evidence>
<keyword evidence="2" id="KW-0732">Signal</keyword>
<accession>A0A7W2D6U6</accession>
<evidence type="ECO:0000313" key="3">
    <source>
        <dbReference type="EMBL" id="MBA4865851.1"/>
    </source>
</evidence>
<dbReference type="Pfam" id="PF04314">
    <property type="entry name" value="PCuAC"/>
    <property type="match status" value="1"/>
</dbReference>
<evidence type="ECO:0000256" key="2">
    <source>
        <dbReference type="SAM" id="SignalP"/>
    </source>
</evidence>
<proteinExistence type="predicted"/>
<keyword evidence="4" id="KW-1185">Reference proteome</keyword>
<organism evidence="3 4">
    <name type="scientific">Streptomyces himalayensis subsp. aureolus</name>
    <dbReference type="NCBI Taxonomy" id="2758039"/>
    <lineage>
        <taxon>Bacteria</taxon>
        <taxon>Bacillati</taxon>
        <taxon>Actinomycetota</taxon>
        <taxon>Actinomycetes</taxon>
        <taxon>Kitasatosporales</taxon>
        <taxon>Streptomycetaceae</taxon>
        <taxon>Streptomyces</taxon>
        <taxon>Streptomyces himalayensis</taxon>
    </lineage>
</organism>
<dbReference type="Proteomes" id="UP000586976">
    <property type="component" value="Unassembled WGS sequence"/>
</dbReference>
<comment type="caution">
    <text evidence="3">The sequence shown here is derived from an EMBL/GenBank/DDBJ whole genome shotgun (WGS) entry which is preliminary data.</text>
</comment>
<dbReference type="SUPFAM" id="SSF110087">
    <property type="entry name" value="DR1885-like metal-binding protein"/>
    <property type="match status" value="1"/>
</dbReference>
<dbReference type="InterPro" id="IPR036182">
    <property type="entry name" value="PCuAC_sf"/>
</dbReference>
<dbReference type="EMBL" id="JACEQY010000048">
    <property type="protein sequence ID" value="MBA4865851.1"/>
    <property type="molecule type" value="Genomic_DNA"/>
</dbReference>
<evidence type="ECO:0000256" key="1">
    <source>
        <dbReference type="SAM" id="MobiDB-lite"/>
    </source>
</evidence>
<gene>
    <name evidence="3" type="ORF">H1V43_31810</name>
</gene>
<reference evidence="3 4" key="1">
    <citation type="submission" date="2020-07" db="EMBL/GenBank/DDBJ databases">
        <title>Streptomyces isolated from Indian soil.</title>
        <authorList>
            <person name="Mandal S."/>
            <person name="Maiti P.K."/>
        </authorList>
    </citation>
    <scope>NUCLEOTIDE SEQUENCE [LARGE SCALE GENOMIC DNA]</scope>
    <source>
        <strain evidence="3 4">PSKA54</strain>
    </source>
</reference>
<feature type="signal peptide" evidence="2">
    <location>
        <begin position="1"/>
        <end position="35"/>
    </location>
</feature>
<feature type="compositionally biased region" description="Low complexity" evidence="1">
    <location>
        <begin position="178"/>
        <end position="232"/>
    </location>
</feature>
<protein>
    <submittedName>
        <fullName evidence="3">DUF461 domain-containing protein</fullName>
    </submittedName>
</protein>
<dbReference type="AlphaFoldDB" id="A0A7W2D6U6"/>
<sequence>MSLPLTPSGGTPSLRRGVLAAVAVVFSIGALSACAAGNNAQTLDIKPDNAATAVGDLKLQNVTIITQPDLRSTGPAVVTGKLFNNGTTAQTLESITVVGTNKKAELKPAKGSGPLTIPAGGSVILGGKGNASAVLPSSREAVQDGNAQQVTFTFSETGDIKLRAFVVPAESFFTEWGPSDAPTPSPTKTASPAAGASASEAASGEAEAGSGTEAGTGATAEASSSTSHSSGH</sequence>
<dbReference type="RefSeq" id="WP_181867296.1">
    <property type="nucleotide sequence ID" value="NZ_JACEQY010000048.1"/>
</dbReference>
<dbReference type="InterPro" id="IPR007410">
    <property type="entry name" value="LpqE-like"/>
</dbReference>
<feature type="chain" id="PRO_5031573210" evidence="2">
    <location>
        <begin position="36"/>
        <end position="232"/>
    </location>
</feature>
<name>A0A7W2D6U6_9ACTN</name>